<evidence type="ECO:0000313" key="2">
    <source>
        <dbReference type="Proteomes" id="UP000214646"/>
    </source>
</evidence>
<proteinExistence type="predicted"/>
<dbReference type="AlphaFoldDB" id="A0A225DQU0"/>
<gene>
    <name evidence="1" type="ORF">FRUB_03062</name>
</gene>
<dbReference type="RefSeq" id="WP_088254295.1">
    <property type="nucleotide sequence ID" value="NZ_NIDE01000004.1"/>
</dbReference>
<reference evidence="2" key="1">
    <citation type="submission" date="2017-06" db="EMBL/GenBank/DDBJ databases">
        <title>Genome analysis of Fimbriiglobus ruber SP5, the first member of the order Planctomycetales with confirmed chitinolytic capability.</title>
        <authorList>
            <person name="Ravin N.V."/>
            <person name="Rakitin A.L."/>
            <person name="Ivanova A.A."/>
            <person name="Beletsky A.V."/>
            <person name="Kulichevskaya I.S."/>
            <person name="Mardanov A.V."/>
            <person name="Dedysh S.N."/>
        </authorList>
    </citation>
    <scope>NUCLEOTIDE SEQUENCE [LARGE SCALE GENOMIC DNA]</scope>
    <source>
        <strain evidence="2">SP5</strain>
    </source>
</reference>
<protein>
    <recommendedName>
        <fullName evidence="3">DUF4177 domain-containing protein</fullName>
    </recommendedName>
</protein>
<organism evidence="1 2">
    <name type="scientific">Fimbriiglobus ruber</name>
    <dbReference type="NCBI Taxonomy" id="1908690"/>
    <lineage>
        <taxon>Bacteria</taxon>
        <taxon>Pseudomonadati</taxon>
        <taxon>Planctomycetota</taxon>
        <taxon>Planctomycetia</taxon>
        <taxon>Gemmatales</taxon>
        <taxon>Gemmataceae</taxon>
        <taxon>Fimbriiglobus</taxon>
    </lineage>
</organism>
<dbReference type="EMBL" id="NIDE01000004">
    <property type="protein sequence ID" value="OWK43463.1"/>
    <property type="molecule type" value="Genomic_DNA"/>
</dbReference>
<comment type="caution">
    <text evidence="1">The sequence shown here is derived from an EMBL/GenBank/DDBJ whole genome shotgun (WGS) entry which is preliminary data.</text>
</comment>
<name>A0A225DQU0_9BACT</name>
<dbReference type="Proteomes" id="UP000214646">
    <property type="component" value="Unassembled WGS sequence"/>
</dbReference>
<sequence length="62" mass="7104">MKWEYVTVEFVATGFERPEVNEDYRGTMNRFGAEGWELVSAVTYHSPTAEGDAVILFFKRPA</sequence>
<dbReference type="InterPro" id="IPR025234">
    <property type="entry name" value="YjzH-like"/>
</dbReference>
<dbReference type="Pfam" id="PF13783">
    <property type="entry name" value="DUF4177"/>
    <property type="match status" value="1"/>
</dbReference>
<accession>A0A225DQU0</accession>
<evidence type="ECO:0000313" key="1">
    <source>
        <dbReference type="EMBL" id="OWK43463.1"/>
    </source>
</evidence>
<dbReference type="OrthoDB" id="5432776at2"/>
<evidence type="ECO:0008006" key="3">
    <source>
        <dbReference type="Google" id="ProtNLM"/>
    </source>
</evidence>
<keyword evidence="2" id="KW-1185">Reference proteome</keyword>